<dbReference type="AlphaFoldDB" id="F8KUF3"/>
<sequence length="48" mass="5338">MGSIKHRFGIGKRCRAFVECCRTSVANTSFLTLMAKMVLKRSTIAFGL</sequence>
<name>F8KUF3_HELBC</name>
<proteinExistence type="predicted"/>
<gene>
    <name evidence="1" type="ordered locus">HBZC1_p0080</name>
</gene>
<dbReference type="EMBL" id="FR871758">
    <property type="protein sequence ID" value="CCB80888.1"/>
    <property type="molecule type" value="Genomic_DNA"/>
</dbReference>
<evidence type="ECO:0000313" key="1">
    <source>
        <dbReference type="EMBL" id="CCB80888.1"/>
    </source>
</evidence>
<dbReference type="HOGENOM" id="CLU_3153525_0_0_7"/>
<protein>
    <submittedName>
        <fullName evidence="1">Uncharacterized protein</fullName>
    </submittedName>
</protein>
<organism evidence="1 2">
    <name type="scientific">Helicobacter bizzozeronii (strain CIII-1)</name>
    <dbReference type="NCBI Taxonomy" id="1002804"/>
    <lineage>
        <taxon>Bacteria</taxon>
        <taxon>Pseudomonadati</taxon>
        <taxon>Campylobacterota</taxon>
        <taxon>Epsilonproteobacteria</taxon>
        <taxon>Campylobacterales</taxon>
        <taxon>Helicobacteraceae</taxon>
        <taxon>Helicobacter</taxon>
    </lineage>
</organism>
<keyword evidence="2" id="KW-1185">Reference proteome</keyword>
<reference evidence="1 2" key="1">
    <citation type="journal article" date="2011" name="J. Bacteriol.">
        <title>Genome sequence of Helicobacter bizzozeronii strain CIII-1, an isolate from human gastric mucosa.</title>
        <authorList>
            <person name="Schott T."/>
            <person name="Rossi M."/>
            <person name="Hanninen M.L."/>
        </authorList>
    </citation>
    <scope>NUCLEOTIDE SEQUENCE [LARGE SCALE GENOMIC DNA]</scope>
    <source>
        <strain evidence="1 2">CIII-1</strain>
    </source>
</reference>
<dbReference type="Proteomes" id="UP000008387">
    <property type="component" value="Plasmid phbz1"/>
</dbReference>
<evidence type="ECO:0000313" key="2">
    <source>
        <dbReference type="Proteomes" id="UP000008387"/>
    </source>
</evidence>
<accession>F8KUF3</accession>
<geneLocation type="plasmid" evidence="1 2">
    <name>phbz1</name>
</geneLocation>
<keyword evidence="1" id="KW-0614">Plasmid</keyword>
<dbReference type="KEGG" id="hbi:HBZC1_p0080"/>